<keyword evidence="4 8" id="KW-0812">Transmembrane</keyword>
<proteinExistence type="predicted"/>
<accession>R0IHA1</accession>
<evidence type="ECO:0000313" key="9">
    <source>
        <dbReference type="EMBL" id="EOA36223.1"/>
    </source>
</evidence>
<dbReference type="UniPathway" id="UPA00196"/>
<dbReference type="STRING" id="81985.R0IHA1"/>
<keyword evidence="10" id="KW-1185">Reference proteome</keyword>
<evidence type="ECO:0000256" key="7">
    <source>
        <dbReference type="ARBA" id="ARBA00023136"/>
    </source>
</evidence>
<dbReference type="GO" id="GO:0005789">
    <property type="term" value="C:endoplasmic reticulum membrane"/>
    <property type="evidence" value="ECO:0007669"/>
    <property type="project" value="UniProtKB-SubCell"/>
</dbReference>
<dbReference type="Pfam" id="PF06699">
    <property type="entry name" value="PIG-F"/>
    <property type="match status" value="1"/>
</dbReference>
<dbReference type="EMBL" id="KB870805">
    <property type="protein sequence ID" value="EOA36223.1"/>
    <property type="molecule type" value="Genomic_DNA"/>
</dbReference>
<feature type="transmembrane region" description="Helical" evidence="8">
    <location>
        <begin position="95"/>
        <end position="118"/>
    </location>
</feature>
<evidence type="ECO:0000256" key="3">
    <source>
        <dbReference type="ARBA" id="ARBA00022502"/>
    </source>
</evidence>
<protein>
    <recommendedName>
        <fullName evidence="11">Phosphatidylinositol-glycan biosynthesis class F protein</fullName>
    </recommendedName>
</protein>
<evidence type="ECO:0000256" key="2">
    <source>
        <dbReference type="ARBA" id="ARBA00004687"/>
    </source>
</evidence>
<dbReference type="OrthoDB" id="17366at2759"/>
<keyword evidence="5" id="KW-0256">Endoplasmic reticulum</keyword>
<dbReference type="Proteomes" id="UP000029121">
    <property type="component" value="Unassembled WGS sequence"/>
</dbReference>
<feature type="transmembrane region" description="Helical" evidence="8">
    <location>
        <begin position="167"/>
        <end position="187"/>
    </location>
</feature>
<keyword evidence="7 8" id="KW-0472">Membrane</keyword>
<comment type="subcellular location">
    <subcellularLocation>
        <location evidence="1">Endoplasmic reticulum membrane</location>
        <topology evidence="1">Multi-pass membrane protein</topology>
    </subcellularLocation>
</comment>
<evidence type="ECO:0008006" key="11">
    <source>
        <dbReference type="Google" id="ProtNLM"/>
    </source>
</evidence>
<evidence type="ECO:0000256" key="6">
    <source>
        <dbReference type="ARBA" id="ARBA00022989"/>
    </source>
</evidence>
<gene>
    <name evidence="9" type="ORF">CARUB_v10010172mg</name>
</gene>
<organism evidence="9 10">
    <name type="scientific">Capsella rubella</name>
    <dbReference type="NCBI Taxonomy" id="81985"/>
    <lineage>
        <taxon>Eukaryota</taxon>
        <taxon>Viridiplantae</taxon>
        <taxon>Streptophyta</taxon>
        <taxon>Embryophyta</taxon>
        <taxon>Tracheophyta</taxon>
        <taxon>Spermatophyta</taxon>
        <taxon>Magnoliopsida</taxon>
        <taxon>eudicotyledons</taxon>
        <taxon>Gunneridae</taxon>
        <taxon>Pentapetalae</taxon>
        <taxon>rosids</taxon>
        <taxon>malvids</taxon>
        <taxon>Brassicales</taxon>
        <taxon>Brassicaceae</taxon>
        <taxon>Camelineae</taxon>
        <taxon>Capsella</taxon>
    </lineage>
</organism>
<evidence type="ECO:0000256" key="4">
    <source>
        <dbReference type="ARBA" id="ARBA00022692"/>
    </source>
</evidence>
<sequence>RSRFRKTPEEKAMKEAMKRKKPGVSISASGAFLVYLITGLFLAVGFWVVREKYSVDLVSDPSLTLRLLWIIEFPIVVVTYSLFRINPEKCSYVRAIGRSIIGLISGALINALGAVSLGAPIGLQSLPKTIHWSFLMSVFTIVPATAVFGASWTNWHRVFASLKPTGNVEYMILIPTYGAIIGGWFGAWPMPLDWERPWQEWPICVCYGAIGGYIVGQIFSLSLMLYVRKHKNLKLA</sequence>
<feature type="non-terminal residue" evidence="9">
    <location>
        <position position="1"/>
    </location>
</feature>
<dbReference type="GO" id="GO:0006506">
    <property type="term" value="P:GPI anchor biosynthetic process"/>
    <property type="evidence" value="ECO:0007669"/>
    <property type="project" value="UniProtKB-UniPathway"/>
</dbReference>
<feature type="transmembrane region" description="Helical" evidence="8">
    <location>
        <begin position="130"/>
        <end position="155"/>
    </location>
</feature>
<feature type="transmembrane region" description="Helical" evidence="8">
    <location>
        <begin position="21"/>
        <end position="47"/>
    </location>
</feature>
<dbReference type="InterPro" id="IPR009580">
    <property type="entry name" value="GPI_biosynthesis_protein_Pig-F"/>
</dbReference>
<reference evidence="10" key="1">
    <citation type="journal article" date="2013" name="Nat. Genet.">
        <title>The Capsella rubella genome and the genomic consequences of rapid mating system evolution.</title>
        <authorList>
            <person name="Slotte T."/>
            <person name="Hazzouri K.M."/>
            <person name="Agren J.A."/>
            <person name="Koenig D."/>
            <person name="Maumus F."/>
            <person name="Guo Y.L."/>
            <person name="Steige K."/>
            <person name="Platts A.E."/>
            <person name="Escobar J.S."/>
            <person name="Newman L.K."/>
            <person name="Wang W."/>
            <person name="Mandakova T."/>
            <person name="Vello E."/>
            <person name="Smith L.M."/>
            <person name="Henz S.R."/>
            <person name="Steffen J."/>
            <person name="Takuno S."/>
            <person name="Brandvain Y."/>
            <person name="Coop G."/>
            <person name="Andolfatto P."/>
            <person name="Hu T.T."/>
            <person name="Blanchette M."/>
            <person name="Clark R.M."/>
            <person name="Quesneville H."/>
            <person name="Nordborg M."/>
            <person name="Gaut B.S."/>
            <person name="Lysak M.A."/>
            <person name="Jenkins J."/>
            <person name="Grimwood J."/>
            <person name="Chapman J."/>
            <person name="Prochnik S."/>
            <person name="Shu S."/>
            <person name="Rokhsar D."/>
            <person name="Schmutz J."/>
            <person name="Weigel D."/>
            <person name="Wright S.I."/>
        </authorList>
    </citation>
    <scope>NUCLEOTIDE SEQUENCE [LARGE SCALE GENOMIC DNA]</scope>
    <source>
        <strain evidence="10">cv. Monte Gargano</strain>
    </source>
</reference>
<evidence type="ECO:0000256" key="1">
    <source>
        <dbReference type="ARBA" id="ARBA00004477"/>
    </source>
</evidence>
<keyword evidence="6 8" id="KW-1133">Transmembrane helix</keyword>
<evidence type="ECO:0000256" key="8">
    <source>
        <dbReference type="SAM" id="Phobius"/>
    </source>
</evidence>
<dbReference type="eggNOG" id="KOG3144">
    <property type="taxonomic scope" value="Eukaryota"/>
</dbReference>
<evidence type="ECO:0000256" key="5">
    <source>
        <dbReference type="ARBA" id="ARBA00022824"/>
    </source>
</evidence>
<feature type="transmembrane region" description="Helical" evidence="8">
    <location>
        <begin position="67"/>
        <end position="83"/>
    </location>
</feature>
<name>R0IHA1_9BRAS</name>
<evidence type="ECO:0000313" key="10">
    <source>
        <dbReference type="Proteomes" id="UP000029121"/>
    </source>
</evidence>
<feature type="transmembrane region" description="Helical" evidence="8">
    <location>
        <begin position="207"/>
        <end position="227"/>
    </location>
</feature>
<dbReference type="AlphaFoldDB" id="R0IHA1"/>
<keyword evidence="3" id="KW-0337">GPI-anchor biosynthesis</keyword>
<comment type="pathway">
    <text evidence="2">Glycolipid biosynthesis; glycosylphosphatidylinositol-anchor biosynthesis.</text>
</comment>
<dbReference type="KEGG" id="crb:17897771"/>